<keyword evidence="9" id="KW-1185">Reference proteome</keyword>
<keyword evidence="4 6" id="KW-0460">Magnesium</keyword>
<feature type="binding site" evidence="5">
    <location>
        <position position="142"/>
    </location>
    <ligand>
        <name>substrate</name>
    </ligand>
</feature>
<comment type="caution">
    <text evidence="8">The sequence shown here is derived from an EMBL/GenBank/DDBJ whole genome shotgun (WGS) entry which is preliminary data.</text>
</comment>
<feature type="domain" description="HpcH/HpaI aldolase/citrate lyase" evidence="7">
    <location>
        <begin position="19"/>
        <end position="234"/>
    </location>
</feature>
<dbReference type="PANTHER" id="PTHR32308:SF0">
    <property type="entry name" value="HPCH_HPAI ALDOLASE_CITRATE LYASE DOMAIN-CONTAINING PROTEIN"/>
    <property type="match status" value="1"/>
</dbReference>
<feature type="binding site" evidence="6">
    <location>
        <position position="169"/>
    </location>
    <ligand>
        <name>Mg(2+)</name>
        <dbReference type="ChEBI" id="CHEBI:18420"/>
    </ligand>
</feature>
<dbReference type="GO" id="GO:0016829">
    <property type="term" value="F:lyase activity"/>
    <property type="evidence" value="ECO:0007669"/>
    <property type="project" value="UniProtKB-KW"/>
</dbReference>
<dbReference type="InterPro" id="IPR011206">
    <property type="entry name" value="Citrate_lyase_beta/mcl1/mcl2"/>
</dbReference>
<evidence type="ECO:0000256" key="2">
    <source>
        <dbReference type="ARBA" id="ARBA00005568"/>
    </source>
</evidence>
<comment type="cofactor">
    <cofactor evidence="1">
        <name>Mg(2+)</name>
        <dbReference type="ChEBI" id="CHEBI:18420"/>
    </cofactor>
</comment>
<dbReference type="RefSeq" id="WP_127764182.1">
    <property type="nucleotide sequence ID" value="NZ_SADE01000001.1"/>
</dbReference>
<reference evidence="9" key="1">
    <citation type="submission" date="2019-01" db="EMBL/GenBank/DDBJ databases">
        <title>Gri0909 isolated from a small marine red alga.</title>
        <authorList>
            <person name="Kim J."/>
            <person name="Jeong S.E."/>
            <person name="Jeon C.O."/>
        </authorList>
    </citation>
    <scope>NUCLEOTIDE SEQUENCE [LARGE SCALE GENOMIC DNA]</scope>
    <source>
        <strain evidence="9">Gri0909</strain>
    </source>
</reference>
<evidence type="ECO:0000256" key="5">
    <source>
        <dbReference type="PIRSR" id="PIRSR015582-1"/>
    </source>
</evidence>
<evidence type="ECO:0000256" key="6">
    <source>
        <dbReference type="PIRSR" id="PIRSR015582-2"/>
    </source>
</evidence>
<evidence type="ECO:0000313" key="9">
    <source>
        <dbReference type="Proteomes" id="UP000287447"/>
    </source>
</evidence>
<accession>A0A437QW99</accession>
<evidence type="ECO:0000259" key="7">
    <source>
        <dbReference type="Pfam" id="PF03328"/>
    </source>
</evidence>
<dbReference type="InterPro" id="IPR005000">
    <property type="entry name" value="Aldolase/citrate-lyase_domain"/>
</dbReference>
<gene>
    <name evidence="8" type="ORF">EOI86_05960</name>
</gene>
<evidence type="ECO:0000256" key="1">
    <source>
        <dbReference type="ARBA" id="ARBA00001946"/>
    </source>
</evidence>
<dbReference type="InterPro" id="IPR015813">
    <property type="entry name" value="Pyrv/PenolPyrv_kinase-like_dom"/>
</dbReference>
<keyword evidence="3 6" id="KW-0479">Metal-binding</keyword>
<protein>
    <submittedName>
        <fullName evidence="8">CoA ester lyase</fullName>
    </submittedName>
</protein>
<comment type="similarity">
    <text evidence="2">Belongs to the HpcH/HpaI aldolase family.</text>
</comment>
<dbReference type="AlphaFoldDB" id="A0A437QW99"/>
<dbReference type="InterPro" id="IPR040442">
    <property type="entry name" value="Pyrv_kinase-like_dom_sf"/>
</dbReference>
<sequence length="303" mass="32790">MSPPSELVSKEPRPSHLCRSWLFVEGANQDALSTAPGSGADVLIQELEDFTPPSERPKARALAVETYAAWRAAGAVVAVRVNPLSRDGMDDLAAVMKGAPDIVALPKVHGHQYVMELDEAVTRFEREYGLPEGSTRLLPNVESAKGLMTLPAIAGASPRVVGCLIASEDLAADLGAERGMDGAELDYARARFLVECRAAEVVAVDCPFTFRDDDGAAAETLWARRRGYTAKSAVHHAHARIINDILTPSDEAVAQARIVKERFEEARARGEARVEVDGALVELPNYLNACRLITRHRDLTSVT</sequence>
<name>A0A437QW99_9PROT</name>
<feature type="binding site" evidence="6">
    <location>
        <position position="142"/>
    </location>
    <ligand>
        <name>Mg(2+)</name>
        <dbReference type="ChEBI" id="CHEBI:18420"/>
    </ligand>
</feature>
<dbReference type="Gene3D" id="3.20.20.60">
    <property type="entry name" value="Phosphoenolpyruvate-binding domains"/>
    <property type="match status" value="1"/>
</dbReference>
<proteinExistence type="inferred from homology"/>
<evidence type="ECO:0000256" key="3">
    <source>
        <dbReference type="ARBA" id="ARBA00022723"/>
    </source>
</evidence>
<dbReference type="SUPFAM" id="SSF51621">
    <property type="entry name" value="Phosphoenolpyruvate/pyruvate domain"/>
    <property type="match status" value="1"/>
</dbReference>
<keyword evidence="8" id="KW-0456">Lyase</keyword>
<organism evidence="8 9">
    <name type="scientific">Hwanghaeella grinnelliae</name>
    <dbReference type="NCBI Taxonomy" id="2500179"/>
    <lineage>
        <taxon>Bacteria</taxon>
        <taxon>Pseudomonadati</taxon>
        <taxon>Pseudomonadota</taxon>
        <taxon>Alphaproteobacteria</taxon>
        <taxon>Rhodospirillales</taxon>
        <taxon>Rhodospirillaceae</taxon>
        <taxon>Hwanghaeella</taxon>
    </lineage>
</organism>
<dbReference type="GO" id="GO:0006107">
    <property type="term" value="P:oxaloacetate metabolic process"/>
    <property type="evidence" value="ECO:0007669"/>
    <property type="project" value="TreeGrafter"/>
</dbReference>
<evidence type="ECO:0000313" key="8">
    <source>
        <dbReference type="EMBL" id="RVU38810.1"/>
    </source>
</evidence>
<dbReference type="Pfam" id="PF03328">
    <property type="entry name" value="HpcH_HpaI"/>
    <property type="match status" value="1"/>
</dbReference>
<dbReference type="EMBL" id="SADE01000001">
    <property type="protein sequence ID" value="RVU38810.1"/>
    <property type="molecule type" value="Genomic_DNA"/>
</dbReference>
<dbReference type="OrthoDB" id="9800547at2"/>
<feature type="binding site" evidence="5">
    <location>
        <position position="80"/>
    </location>
    <ligand>
        <name>substrate</name>
    </ligand>
</feature>
<dbReference type="Proteomes" id="UP000287447">
    <property type="component" value="Unassembled WGS sequence"/>
</dbReference>
<dbReference type="GO" id="GO:0000287">
    <property type="term" value="F:magnesium ion binding"/>
    <property type="evidence" value="ECO:0007669"/>
    <property type="project" value="TreeGrafter"/>
</dbReference>
<dbReference type="PIRSF" id="PIRSF015582">
    <property type="entry name" value="Cit_lyase_B"/>
    <property type="match status" value="1"/>
</dbReference>
<dbReference type="PANTHER" id="PTHR32308">
    <property type="entry name" value="LYASE BETA SUBUNIT, PUTATIVE (AFU_ORTHOLOGUE AFUA_4G13030)-RELATED"/>
    <property type="match status" value="1"/>
</dbReference>
<evidence type="ECO:0000256" key="4">
    <source>
        <dbReference type="ARBA" id="ARBA00022842"/>
    </source>
</evidence>